<organism evidence="1 2">
    <name type="scientific">Anaerospora hongkongensis</name>
    <dbReference type="NCBI Taxonomy" id="244830"/>
    <lineage>
        <taxon>Bacteria</taxon>
        <taxon>Bacillati</taxon>
        <taxon>Bacillota</taxon>
        <taxon>Negativicutes</taxon>
        <taxon>Selenomonadales</taxon>
        <taxon>Sporomusaceae</taxon>
        <taxon>Anaerospora</taxon>
    </lineage>
</organism>
<reference evidence="1 2" key="1">
    <citation type="submission" date="2019-03" db="EMBL/GenBank/DDBJ databases">
        <title>Genomic Encyclopedia of Type Strains, Phase IV (KMG-IV): sequencing the most valuable type-strain genomes for metagenomic binning, comparative biology and taxonomic classification.</title>
        <authorList>
            <person name="Goeker M."/>
        </authorList>
    </citation>
    <scope>NUCLEOTIDE SEQUENCE [LARGE SCALE GENOMIC DNA]</scope>
    <source>
        <strain evidence="1 2">DSM 15969</strain>
    </source>
</reference>
<comment type="caution">
    <text evidence="1">The sequence shown here is derived from an EMBL/GenBank/DDBJ whole genome shotgun (WGS) entry which is preliminary data.</text>
</comment>
<accession>A0A4R1Q479</accession>
<gene>
    <name evidence="1" type="ORF">EV210_1017</name>
</gene>
<evidence type="ECO:0000313" key="1">
    <source>
        <dbReference type="EMBL" id="TCL39812.1"/>
    </source>
</evidence>
<sequence>MSLKQGDTVTSIEAGRQNPASVVTLDLSDKQLKEIDLAILMFDNLEELILDGNPELRWVIPALGKSETDQG</sequence>
<dbReference type="Gene3D" id="3.80.10.10">
    <property type="entry name" value="Ribonuclease Inhibitor"/>
    <property type="match status" value="1"/>
</dbReference>
<dbReference type="AlphaFoldDB" id="A0A4R1Q479"/>
<protein>
    <submittedName>
        <fullName evidence="1">Uncharacterized protein</fullName>
    </submittedName>
</protein>
<name>A0A4R1Q479_9FIRM</name>
<dbReference type="RefSeq" id="WP_132073742.1">
    <property type="nucleotide sequence ID" value="NZ_DALZLR010000013.1"/>
</dbReference>
<dbReference type="SUPFAM" id="SSF52075">
    <property type="entry name" value="Outer arm dynein light chain 1"/>
    <property type="match status" value="1"/>
</dbReference>
<proteinExistence type="predicted"/>
<dbReference type="EMBL" id="SLUI01000001">
    <property type="protein sequence ID" value="TCL39812.1"/>
    <property type="molecule type" value="Genomic_DNA"/>
</dbReference>
<dbReference type="InterPro" id="IPR032675">
    <property type="entry name" value="LRR_dom_sf"/>
</dbReference>
<keyword evidence="2" id="KW-1185">Reference proteome</keyword>
<evidence type="ECO:0000313" key="2">
    <source>
        <dbReference type="Proteomes" id="UP000295063"/>
    </source>
</evidence>
<dbReference type="Proteomes" id="UP000295063">
    <property type="component" value="Unassembled WGS sequence"/>
</dbReference>